<evidence type="ECO:0000256" key="2">
    <source>
        <dbReference type="ARBA" id="ARBA00022737"/>
    </source>
</evidence>
<dbReference type="InterPro" id="IPR002048">
    <property type="entry name" value="EF_hand_dom"/>
</dbReference>
<dbReference type="InterPro" id="IPR018247">
    <property type="entry name" value="EF_Hand_1_Ca_BS"/>
</dbReference>
<feature type="compositionally biased region" description="Basic and acidic residues" evidence="4">
    <location>
        <begin position="73"/>
        <end position="88"/>
    </location>
</feature>
<dbReference type="EMBL" id="JAFDVH010000020">
    <property type="protein sequence ID" value="KAG7458569.1"/>
    <property type="molecule type" value="Genomic_DNA"/>
</dbReference>
<proteinExistence type="predicted"/>
<dbReference type="Gene3D" id="1.10.238.10">
    <property type="entry name" value="EF-hand"/>
    <property type="match status" value="2"/>
</dbReference>
<keyword evidence="7" id="KW-1185">Reference proteome</keyword>
<dbReference type="Proteomes" id="UP001046870">
    <property type="component" value="Chromosome 20"/>
</dbReference>
<sequence length="321" mass="36339">MKSLCYSCFCLCQIDHEYSAGFYTAALWQAESPTQGSDTPLLRPPSLAPFISLSLHPSISIISHSLSPSIRMSHKEKSARMKRKDSDRIPFLSGASSSSAPPPDPSHLRPTLKWSSTIPRDPGSQQGTSFNPSRPRRRSKSVSENSFSMVYSPLLNNLFGQDRDLTPEELDGESVMQCKLRVAFREFDYDQDGYLNYKDLAECMRTMGYMPTEMELIEIIQHIKMRLGGRMDFEDFCDLMGPRMLAETAHMLGVRELKCAFKQFDYDGDGQITFEDMKEAVKSLLGEKLKKDEVEELLRDIDRNGDGSVDFDEFVMMLSSG</sequence>
<evidence type="ECO:0000256" key="3">
    <source>
        <dbReference type="ARBA" id="ARBA00022837"/>
    </source>
</evidence>
<protein>
    <recommendedName>
        <fullName evidence="5">EF-hand domain-containing protein</fullName>
    </recommendedName>
</protein>
<evidence type="ECO:0000256" key="4">
    <source>
        <dbReference type="SAM" id="MobiDB-lite"/>
    </source>
</evidence>
<evidence type="ECO:0000313" key="6">
    <source>
        <dbReference type="EMBL" id="KAG7458569.1"/>
    </source>
</evidence>
<dbReference type="PROSITE" id="PS00018">
    <property type="entry name" value="EF_HAND_1"/>
    <property type="match status" value="3"/>
</dbReference>
<gene>
    <name evidence="6" type="ORF">MATL_G00221840</name>
</gene>
<evidence type="ECO:0000259" key="5">
    <source>
        <dbReference type="PROSITE" id="PS50222"/>
    </source>
</evidence>
<dbReference type="PANTHER" id="PTHR45917">
    <property type="entry name" value="CALCIUM-BINDING PROTEIN 1-RELATED"/>
    <property type="match status" value="1"/>
</dbReference>
<feature type="region of interest" description="Disordered" evidence="4">
    <location>
        <begin position="72"/>
        <end position="143"/>
    </location>
</feature>
<keyword evidence="1" id="KW-0479">Metal-binding</keyword>
<dbReference type="GO" id="GO:0005737">
    <property type="term" value="C:cytoplasm"/>
    <property type="evidence" value="ECO:0007669"/>
    <property type="project" value="TreeGrafter"/>
</dbReference>
<dbReference type="GO" id="GO:0005509">
    <property type="term" value="F:calcium ion binding"/>
    <property type="evidence" value="ECO:0007669"/>
    <property type="project" value="InterPro"/>
</dbReference>
<dbReference type="FunFam" id="1.10.238.10:FF:000037">
    <property type="entry name" value="calcium-binding protein 1 isoform X2"/>
    <property type="match status" value="1"/>
</dbReference>
<feature type="domain" description="EF-hand" evidence="5">
    <location>
        <begin position="179"/>
        <end position="210"/>
    </location>
</feature>
<dbReference type="AlphaFoldDB" id="A0A9D3SWW6"/>
<feature type="compositionally biased region" description="Polar residues" evidence="4">
    <location>
        <begin position="113"/>
        <end position="131"/>
    </location>
</feature>
<comment type="caution">
    <text evidence="6">The sequence shown here is derived from an EMBL/GenBank/DDBJ whole genome shotgun (WGS) entry which is preliminary data.</text>
</comment>
<feature type="domain" description="EF-hand" evidence="5">
    <location>
        <begin position="289"/>
        <end position="321"/>
    </location>
</feature>
<dbReference type="SUPFAM" id="SSF47473">
    <property type="entry name" value="EF-hand"/>
    <property type="match status" value="1"/>
</dbReference>
<evidence type="ECO:0000313" key="7">
    <source>
        <dbReference type="Proteomes" id="UP001046870"/>
    </source>
</evidence>
<keyword evidence="3" id="KW-0106">Calcium</keyword>
<dbReference type="PROSITE" id="PS50222">
    <property type="entry name" value="EF_HAND_2"/>
    <property type="match status" value="3"/>
</dbReference>
<name>A0A9D3SWW6_MEGAT</name>
<reference evidence="6" key="1">
    <citation type="submission" date="2021-01" db="EMBL/GenBank/DDBJ databases">
        <authorList>
            <person name="Zahm M."/>
            <person name="Roques C."/>
            <person name="Cabau C."/>
            <person name="Klopp C."/>
            <person name="Donnadieu C."/>
            <person name="Jouanno E."/>
            <person name="Lampietro C."/>
            <person name="Louis A."/>
            <person name="Herpin A."/>
            <person name="Echchiki A."/>
            <person name="Berthelot C."/>
            <person name="Parey E."/>
            <person name="Roest-Crollius H."/>
            <person name="Braasch I."/>
            <person name="Postlethwait J."/>
            <person name="Bobe J."/>
            <person name="Montfort J."/>
            <person name="Bouchez O."/>
            <person name="Begum T."/>
            <person name="Mejri S."/>
            <person name="Adams A."/>
            <person name="Chen W.-J."/>
            <person name="Guiguen Y."/>
        </authorList>
    </citation>
    <scope>NUCLEOTIDE SEQUENCE</scope>
    <source>
        <strain evidence="6">YG-15Mar2019-1</strain>
        <tissue evidence="6">Brain</tissue>
    </source>
</reference>
<evidence type="ECO:0000256" key="1">
    <source>
        <dbReference type="ARBA" id="ARBA00022723"/>
    </source>
</evidence>
<dbReference type="CDD" id="cd00051">
    <property type="entry name" value="EFh"/>
    <property type="match status" value="1"/>
</dbReference>
<dbReference type="GO" id="GO:0005246">
    <property type="term" value="F:calcium channel regulator activity"/>
    <property type="evidence" value="ECO:0007669"/>
    <property type="project" value="TreeGrafter"/>
</dbReference>
<dbReference type="InterPro" id="IPR011992">
    <property type="entry name" value="EF-hand-dom_pair"/>
</dbReference>
<organism evidence="6 7">
    <name type="scientific">Megalops atlanticus</name>
    <name type="common">Tarpon</name>
    <name type="synonym">Clupea gigantea</name>
    <dbReference type="NCBI Taxonomy" id="7932"/>
    <lineage>
        <taxon>Eukaryota</taxon>
        <taxon>Metazoa</taxon>
        <taxon>Chordata</taxon>
        <taxon>Craniata</taxon>
        <taxon>Vertebrata</taxon>
        <taxon>Euteleostomi</taxon>
        <taxon>Actinopterygii</taxon>
        <taxon>Neopterygii</taxon>
        <taxon>Teleostei</taxon>
        <taxon>Elopiformes</taxon>
        <taxon>Megalopidae</taxon>
        <taxon>Megalops</taxon>
    </lineage>
</organism>
<dbReference type="Pfam" id="PF13499">
    <property type="entry name" value="EF-hand_7"/>
    <property type="match status" value="2"/>
</dbReference>
<dbReference type="PANTHER" id="PTHR45917:SF6">
    <property type="entry name" value="CALCIUM-BINDING PROTEIN 4 ISOFORM X1"/>
    <property type="match status" value="1"/>
</dbReference>
<keyword evidence="2" id="KW-0677">Repeat</keyword>
<feature type="domain" description="EF-hand" evidence="5">
    <location>
        <begin position="252"/>
        <end position="287"/>
    </location>
</feature>
<dbReference type="InterPro" id="IPR043582">
    <property type="entry name" value="CaBP1/2/4/5"/>
</dbReference>
<dbReference type="SMART" id="SM00054">
    <property type="entry name" value="EFh"/>
    <property type="match status" value="3"/>
</dbReference>
<accession>A0A9D3SWW6</accession>
<dbReference type="OrthoDB" id="26525at2759"/>